<dbReference type="PANTHER" id="PTHR10788:SF106">
    <property type="entry name" value="BCDNA.GH08860"/>
    <property type="match status" value="1"/>
</dbReference>
<evidence type="ECO:0000256" key="1">
    <source>
        <dbReference type="ARBA" id="ARBA00005199"/>
    </source>
</evidence>
<accession>A0ABT5YM08</accession>
<dbReference type="EMBL" id="JARHUD010000004">
    <property type="protein sequence ID" value="MDF2095892.1"/>
    <property type="molecule type" value="Genomic_DNA"/>
</dbReference>
<comment type="caution">
    <text evidence="10">The sequence shown here is derived from an EMBL/GenBank/DDBJ whole genome shotgun (WGS) entry which is preliminary data.</text>
</comment>
<dbReference type="InterPro" id="IPR012766">
    <property type="entry name" value="Trehalose_OtsA"/>
</dbReference>
<dbReference type="RefSeq" id="WP_275821775.1">
    <property type="nucleotide sequence ID" value="NZ_JARHUD010000004.1"/>
</dbReference>
<comment type="subunit">
    <text evidence="3 9">Homotetramer.</text>
</comment>
<keyword evidence="6 9" id="KW-0328">Glycosyltransferase</keyword>
<sequence>MRRLLLLSNRVTPLQTGAGNRGATGGLAVAIHDALSESHGLWFGWSGRIAESETERRLNTEEKEHYQVTTIDLTEAELEGYYNGYSNGVLWPILHYRADLMEYHSAHFEAYRRVNELFAEQLAQQVRPGDLIWIHDYHLLLVAQELRKRGVDNPIGFFLHTPFPAPEALTALPNHRELMEGLCHCDLIGLQTRTDLRAFLDYLRFEAGGKVLDEERIECFGRRLRAGCFPISIDPDGFAQAAAQVRNEARRRLLISLDGRRLLLGVDRLDYTKGLPQRILSYEHLLEHHPEHRRRIAFLQIAPHSRSEVPEYIHLRRRLEELSGHVNGRFAELDWVPLRYVNRGLSRSALAGVLRIASVALVTPLRDGMNLVAKEYVAAQDPEDPGVLLLSRFAGAAHELDAALIVNPLDYEATGEALHQALAMSLEERQERWQAMMEVIRAQDVTRWWRSFVTRLAEDAWEA</sequence>
<evidence type="ECO:0000256" key="7">
    <source>
        <dbReference type="ARBA" id="ARBA00022679"/>
    </source>
</evidence>
<evidence type="ECO:0000256" key="4">
    <source>
        <dbReference type="ARBA" id="ARBA00012538"/>
    </source>
</evidence>
<evidence type="ECO:0000313" key="11">
    <source>
        <dbReference type="Proteomes" id="UP001215503"/>
    </source>
</evidence>
<evidence type="ECO:0000256" key="9">
    <source>
        <dbReference type="RuleBase" id="RU362045"/>
    </source>
</evidence>
<protein>
    <recommendedName>
        <fullName evidence="5 9">Trehalose-6-phosphate synthase</fullName>
        <ecNumber evidence="4 9">2.4.1.15</ecNumber>
    </recommendedName>
    <alternativeName>
        <fullName evidence="9">Osmoregulatory trehalose synthesis protein A</fullName>
    </alternativeName>
    <alternativeName>
        <fullName evidence="9">UDP-glucose-glucosephosphate glucosyltransferase</fullName>
    </alternativeName>
</protein>
<comment type="function">
    <text evidence="9">Probably involved in the osmoprotection via the biosynthesis of trehalose. Catalyzes the transfer of glucose from UDP-alpha-D-glucose (UDP-Glc) to D-glucose 6-phosphate (Glc-6-P) to form trehalose-6-phosphate. Acts with retention of the anomeric configuration of the UDP-sugar donor.</text>
</comment>
<dbReference type="GO" id="GO:0003825">
    <property type="term" value="F:alpha,alpha-trehalose-phosphate synthase (UDP-forming) activity"/>
    <property type="evidence" value="ECO:0007669"/>
    <property type="project" value="UniProtKB-EC"/>
</dbReference>
<organism evidence="10 11">
    <name type="scientific">Aquibaculum arenosum</name>
    <dbReference type="NCBI Taxonomy" id="3032591"/>
    <lineage>
        <taxon>Bacteria</taxon>
        <taxon>Pseudomonadati</taxon>
        <taxon>Pseudomonadota</taxon>
        <taxon>Alphaproteobacteria</taxon>
        <taxon>Rhodospirillales</taxon>
        <taxon>Rhodovibrionaceae</taxon>
        <taxon>Aquibaculum</taxon>
    </lineage>
</organism>
<evidence type="ECO:0000256" key="8">
    <source>
        <dbReference type="ARBA" id="ARBA00048039"/>
    </source>
</evidence>
<dbReference type="NCBIfam" id="TIGR02400">
    <property type="entry name" value="trehalose_OtsA"/>
    <property type="match status" value="1"/>
</dbReference>
<evidence type="ECO:0000313" key="10">
    <source>
        <dbReference type="EMBL" id="MDF2095892.1"/>
    </source>
</evidence>
<dbReference type="EC" id="2.4.1.15" evidence="4 9"/>
<evidence type="ECO:0000256" key="6">
    <source>
        <dbReference type="ARBA" id="ARBA00022676"/>
    </source>
</evidence>
<dbReference type="PANTHER" id="PTHR10788">
    <property type="entry name" value="TREHALOSE-6-PHOSPHATE SYNTHASE"/>
    <property type="match status" value="1"/>
</dbReference>
<dbReference type="Proteomes" id="UP001215503">
    <property type="component" value="Unassembled WGS sequence"/>
</dbReference>
<evidence type="ECO:0000256" key="5">
    <source>
        <dbReference type="ARBA" id="ARBA00018539"/>
    </source>
</evidence>
<keyword evidence="11" id="KW-1185">Reference proteome</keyword>
<comment type="similarity">
    <text evidence="2 9">Belongs to the glycosyltransferase 20 family.</text>
</comment>
<dbReference type="CDD" id="cd03788">
    <property type="entry name" value="GT20_TPS"/>
    <property type="match status" value="1"/>
</dbReference>
<keyword evidence="7 9" id="KW-0808">Transferase</keyword>
<dbReference type="Gene3D" id="3.40.50.2000">
    <property type="entry name" value="Glycogen Phosphorylase B"/>
    <property type="match status" value="2"/>
</dbReference>
<gene>
    <name evidence="10" type="primary">otsA</name>
    <name evidence="10" type="ORF">P2G67_07880</name>
</gene>
<evidence type="ECO:0000256" key="3">
    <source>
        <dbReference type="ARBA" id="ARBA00011881"/>
    </source>
</evidence>
<proteinExistence type="inferred from homology"/>
<dbReference type="Pfam" id="PF00982">
    <property type="entry name" value="Glyco_transf_20"/>
    <property type="match status" value="1"/>
</dbReference>
<reference evidence="10 11" key="1">
    <citation type="submission" date="2023-03" db="EMBL/GenBank/DDBJ databases">
        <title>Fodinicurvata sp. CAU 1616 isolated from sea sendiment.</title>
        <authorList>
            <person name="Kim W."/>
        </authorList>
    </citation>
    <scope>NUCLEOTIDE SEQUENCE [LARGE SCALE GENOMIC DNA]</scope>
    <source>
        <strain evidence="10 11">CAU 1616</strain>
    </source>
</reference>
<comment type="catalytic activity">
    <reaction evidence="8 9">
        <text>D-glucose 6-phosphate + UDP-alpha-D-glucose = alpha,alpha-trehalose 6-phosphate + UDP + H(+)</text>
        <dbReference type="Rhea" id="RHEA:18889"/>
        <dbReference type="ChEBI" id="CHEBI:15378"/>
        <dbReference type="ChEBI" id="CHEBI:58223"/>
        <dbReference type="ChEBI" id="CHEBI:58429"/>
        <dbReference type="ChEBI" id="CHEBI:58885"/>
        <dbReference type="ChEBI" id="CHEBI:61548"/>
        <dbReference type="EC" id="2.4.1.15"/>
    </reaction>
</comment>
<dbReference type="InterPro" id="IPR001830">
    <property type="entry name" value="Glyco_trans_20"/>
</dbReference>
<name>A0ABT5YM08_9PROT</name>
<dbReference type="SUPFAM" id="SSF53756">
    <property type="entry name" value="UDP-Glycosyltransferase/glycogen phosphorylase"/>
    <property type="match status" value="1"/>
</dbReference>
<evidence type="ECO:0000256" key="2">
    <source>
        <dbReference type="ARBA" id="ARBA00008799"/>
    </source>
</evidence>
<comment type="pathway">
    <text evidence="1 9">Glycan biosynthesis; trehalose biosynthesis.</text>
</comment>